<feature type="region of interest" description="Disordered" evidence="9">
    <location>
        <begin position="424"/>
        <end position="453"/>
    </location>
</feature>
<dbReference type="Pfam" id="PF13359">
    <property type="entry name" value="DDE_Tnp_4"/>
    <property type="match status" value="1"/>
</dbReference>
<dbReference type="PANTHER" id="PTHR23417:SF21">
    <property type="entry name" value="TRNA (GUANINE-N(7)-)-METHYLTRANSFERASE"/>
    <property type="match status" value="1"/>
</dbReference>
<dbReference type="AlphaFoldDB" id="A0AAV7EZ59"/>
<dbReference type="InterPro" id="IPR003358">
    <property type="entry name" value="tRNA_(Gua-N-7)_MeTrfase_Trmb"/>
</dbReference>
<comment type="catalytic activity">
    <reaction evidence="1">
        <text>guanosine(46) in tRNA + S-adenosyl-L-methionine = N(7)-methylguanosine(46) in tRNA + S-adenosyl-L-homocysteine</text>
        <dbReference type="Rhea" id="RHEA:42708"/>
        <dbReference type="Rhea" id="RHEA-COMP:10188"/>
        <dbReference type="Rhea" id="RHEA-COMP:10189"/>
        <dbReference type="ChEBI" id="CHEBI:57856"/>
        <dbReference type="ChEBI" id="CHEBI:59789"/>
        <dbReference type="ChEBI" id="CHEBI:74269"/>
        <dbReference type="ChEBI" id="CHEBI:74480"/>
        <dbReference type="EC" id="2.1.1.33"/>
    </reaction>
</comment>
<dbReference type="GO" id="GO:0046872">
    <property type="term" value="F:metal ion binding"/>
    <property type="evidence" value="ECO:0007669"/>
    <property type="project" value="UniProtKB-KW"/>
</dbReference>
<dbReference type="Proteomes" id="UP000825729">
    <property type="component" value="Unassembled WGS sequence"/>
</dbReference>
<dbReference type="Pfam" id="PF02390">
    <property type="entry name" value="Methyltransf_4"/>
    <property type="match status" value="1"/>
</dbReference>
<keyword evidence="5" id="KW-0808">Transferase</keyword>
<evidence type="ECO:0000256" key="8">
    <source>
        <dbReference type="ARBA" id="ARBA00022723"/>
    </source>
</evidence>
<keyword evidence="6" id="KW-0949">S-adenosyl-L-methionine</keyword>
<protein>
    <recommendedName>
        <fullName evidence="3">tRNA (guanine(46)-N(7))-methyltransferase</fullName>
        <ecNumber evidence="3">2.1.1.33</ecNumber>
    </recommendedName>
</protein>
<feature type="compositionally biased region" description="Low complexity" evidence="9">
    <location>
        <begin position="440"/>
        <end position="452"/>
    </location>
</feature>
<dbReference type="PANTHER" id="PTHR23417">
    <property type="entry name" value="3-DEOXY-D-MANNO-OCTULOSONIC-ACID TRANSFERASE/TRNA GUANINE-N 7 - -METHYLTRANSFERASE"/>
    <property type="match status" value="1"/>
</dbReference>
<sequence length="791" mass="86818">MVIAGGRIRTDFLWACKPLCVPRSPSISAFKAFTNNVKVATRQACRSLNVTNFSSLRSTDLVELEYAQLGLKEKTFDMGHVRIRQHVNPLSSSFLSPAEVPNWLQVFKDPTLPLMVDIGCGSGRFLIWLAKQDPDLKNFLGLEIRQKLVKRSQFWVNELGLRNIHFLFANATVSFEQLVSSYPGPLILVSVLCPDPYFKKRHHKRRVLQKPLVESIVKNLTPKGQVFVQSDVHEVAVYIRKQFDALSEVQHVDAIDPSFKCDPQGWLVNNPLGIRTEREIHAEFEGAQILSKVPDPGRLGGWEGLEREQTTRREAWRGRMEEEARKTAVALLPGVISELLLVIILLLFPVPPNNGSTCVSNHLFSPSPPGTATRSKTALLLYLLTSSQLALCLSLRSHPLLGQPNNSSPSSSSSSSDAAAAAASTCSVSSRKRKRRLKSRSPPATSSIPIPSHLAVLPDPDSYPEVFNMTSPTFEWLSGLLDPLLDCRDPAGSHLNLSSHLRLAIGLFRLASGSSYDDISARFCVSLSTSKFCTKQLCRVLCTNFRFWLAFPSPYDILSVSSTFQTLGGGGLPNCCGILSCTHFQQRDEEESITAQIVVDASSKILSITAGHRGNKGDLEILKSSTFYREIVGGQLLNSPPVCLNGVAVPQYVMGDGAYPLLPWLMVPFVEPAPLSAEEDFNAVHQSLCRPALRTIASLRKWGILSQPIDEETNLAVACIGACAILHNMLLTREDYSALSDGSEDYSGFDHSSRECGASSSLEGSVERSALDTRNALAASVKGHCSRSDYN</sequence>
<dbReference type="NCBIfam" id="TIGR00091">
    <property type="entry name" value="tRNA (guanosine(46)-N7)-methyltransferase TrmB"/>
    <property type="match status" value="1"/>
</dbReference>
<keyword evidence="12" id="KW-1185">Reference proteome</keyword>
<dbReference type="InterPro" id="IPR029063">
    <property type="entry name" value="SAM-dependent_MTases_sf"/>
</dbReference>
<evidence type="ECO:0000259" key="10">
    <source>
        <dbReference type="Pfam" id="PF13359"/>
    </source>
</evidence>
<evidence type="ECO:0000256" key="7">
    <source>
        <dbReference type="ARBA" id="ARBA00022694"/>
    </source>
</evidence>
<dbReference type="CDD" id="cd02440">
    <property type="entry name" value="AdoMet_MTases"/>
    <property type="match status" value="1"/>
</dbReference>
<comment type="cofactor">
    <cofactor evidence="2">
        <name>a divalent metal cation</name>
        <dbReference type="ChEBI" id="CHEBI:60240"/>
    </cofactor>
</comment>
<accession>A0AAV7EZ59</accession>
<evidence type="ECO:0000256" key="5">
    <source>
        <dbReference type="ARBA" id="ARBA00022679"/>
    </source>
</evidence>
<dbReference type="Gene3D" id="3.40.50.150">
    <property type="entry name" value="Vaccinia Virus protein VP39"/>
    <property type="match status" value="1"/>
</dbReference>
<evidence type="ECO:0000256" key="9">
    <source>
        <dbReference type="SAM" id="MobiDB-lite"/>
    </source>
</evidence>
<dbReference type="InterPro" id="IPR027806">
    <property type="entry name" value="HARBI1_dom"/>
</dbReference>
<evidence type="ECO:0000256" key="6">
    <source>
        <dbReference type="ARBA" id="ARBA00022691"/>
    </source>
</evidence>
<gene>
    <name evidence="11" type="ORF">H6P81_005841</name>
</gene>
<evidence type="ECO:0000313" key="11">
    <source>
        <dbReference type="EMBL" id="KAG9452937.1"/>
    </source>
</evidence>
<dbReference type="GO" id="GO:0008176">
    <property type="term" value="F:tRNA (guanine(46)-N7)-methyltransferase activity"/>
    <property type="evidence" value="ECO:0007669"/>
    <property type="project" value="UniProtKB-EC"/>
</dbReference>
<organism evidence="11 12">
    <name type="scientific">Aristolochia fimbriata</name>
    <name type="common">White veined hardy Dutchman's pipe vine</name>
    <dbReference type="NCBI Taxonomy" id="158543"/>
    <lineage>
        <taxon>Eukaryota</taxon>
        <taxon>Viridiplantae</taxon>
        <taxon>Streptophyta</taxon>
        <taxon>Embryophyta</taxon>
        <taxon>Tracheophyta</taxon>
        <taxon>Spermatophyta</taxon>
        <taxon>Magnoliopsida</taxon>
        <taxon>Magnoliidae</taxon>
        <taxon>Piperales</taxon>
        <taxon>Aristolochiaceae</taxon>
        <taxon>Aristolochia</taxon>
    </lineage>
</organism>
<evidence type="ECO:0000256" key="3">
    <source>
        <dbReference type="ARBA" id="ARBA00011977"/>
    </source>
</evidence>
<proteinExistence type="predicted"/>
<dbReference type="EMBL" id="JAINDJ010000003">
    <property type="protein sequence ID" value="KAG9452937.1"/>
    <property type="molecule type" value="Genomic_DNA"/>
</dbReference>
<feature type="domain" description="DDE Tnp4" evidence="10">
    <location>
        <begin position="582"/>
        <end position="728"/>
    </location>
</feature>
<evidence type="ECO:0000256" key="1">
    <source>
        <dbReference type="ARBA" id="ARBA00000142"/>
    </source>
</evidence>
<evidence type="ECO:0000256" key="2">
    <source>
        <dbReference type="ARBA" id="ARBA00001968"/>
    </source>
</evidence>
<feature type="compositionally biased region" description="Basic residues" evidence="9">
    <location>
        <begin position="430"/>
        <end position="439"/>
    </location>
</feature>
<evidence type="ECO:0000313" key="12">
    <source>
        <dbReference type="Proteomes" id="UP000825729"/>
    </source>
</evidence>
<keyword evidence="4" id="KW-0489">Methyltransferase</keyword>
<dbReference type="EC" id="2.1.1.33" evidence="3"/>
<evidence type="ECO:0000256" key="4">
    <source>
        <dbReference type="ARBA" id="ARBA00022603"/>
    </source>
</evidence>
<dbReference type="SUPFAM" id="SSF53335">
    <property type="entry name" value="S-adenosyl-L-methionine-dependent methyltransferases"/>
    <property type="match status" value="1"/>
</dbReference>
<keyword evidence="7" id="KW-0819">tRNA processing</keyword>
<dbReference type="GO" id="GO:0043527">
    <property type="term" value="C:tRNA methyltransferase complex"/>
    <property type="evidence" value="ECO:0007669"/>
    <property type="project" value="TreeGrafter"/>
</dbReference>
<dbReference type="FunFam" id="3.40.50.150:FF:000230">
    <property type="entry name" value="tRNA (Guanine-N(7)-)-methyltransferase"/>
    <property type="match status" value="1"/>
</dbReference>
<comment type="caution">
    <text evidence="11">The sequence shown here is derived from an EMBL/GenBank/DDBJ whole genome shotgun (WGS) entry which is preliminary data.</text>
</comment>
<name>A0AAV7EZ59_ARIFI</name>
<reference evidence="11 12" key="1">
    <citation type="submission" date="2021-07" db="EMBL/GenBank/DDBJ databases">
        <title>The Aristolochia fimbriata genome: insights into angiosperm evolution, floral development and chemical biosynthesis.</title>
        <authorList>
            <person name="Jiao Y."/>
        </authorList>
    </citation>
    <scope>NUCLEOTIDE SEQUENCE [LARGE SCALE GENOMIC DNA]</scope>
    <source>
        <strain evidence="11">IBCAS-2021</strain>
        <tissue evidence="11">Leaf</tissue>
    </source>
</reference>
<keyword evidence="8" id="KW-0479">Metal-binding</keyword>
<dbReference type="PROSITE" id="PS51625">
    <property type="entry name" value="SAM_MT_TRMB"/>
    <property type="match status" value="1"/>
</dbReference>